<organism evidence="7 8">
    <name type="scientific">Methylobacterium trifolii</name>
    <dbReference type="NCBI Taxonomy" id="1003092"/>
    <lineage>
        <taxon>Bacteria</taxon>
        <taxon>Pseudomonadati</taxon>
        <taxon>Pseudomonadota</taxon>
        <taxon>Alphaproteobacteria</taxon>
        <taxon>Hyphomicrobiales</taxon>
        <taxon>Methylobacteriaceae</taxon>
        <taxon>Methylobacterium</taxon>
    </lineage>
</organism>
<dbReference type="SUPFAM" id="SSF51445">
    <property type="entry name" value="(Trans)glycosidases"/>
    <property type="match status" value="1"/>
</dbReference>
<dbReference type="Pfam" id="PF00933">
    <property type="entry name" value="Glyco_hydro_3"/>
    <property type="match status" value="1"/>
</dbReference>
<reference evidence="7" key="2">
    <citation type="submission" date="2021-08" db="EMBL/GenBank/DDBJ databases">
        <authorList>
            <person name="Tani A."/>
            <person name="Ola A."/>
            <person name="Ogura Y."/>
            <person name="Katsura K."/>
            <person name="Hayashi T."/>
        </authorList>
    </citation>
    <scope>NUCLEOTIDE SEQUENCE</scope>
    <source>
        <strain evidence="7">DSM 23632</strain>
    </source>
</reference>
<dbReference type="InterPro" id="IPR001764">
    <property type="entry name" value="Glyco_hydro_3_N"/>
</dbReference>
<dbReference type="InterPro" id="IPR017853">
    <property type="entry name" value="GH"/>
</dbReference>
<sequence length="335" mass="35236">MSSRALILGCAGKSLSAEEAAFFRDVRPWGFILFKRNVGTPDEVRALTASLRATVGRDDAPILIDQEGGRVQRMGPPHWPAYPAGGRFARMNGSAAAMARLGARLMAHDLAEVGINVDCAPVLDVPVAGSHDIIGDRAYGDSPQAVAEIGRAVAEGLMAGGVLPVMKHIPGHGRAGCDSHHGLPVVAADRDALRAQDFLPFRALSDLPMAMSAHVVFSGLDPERPATQSRIVIDQVIRGTIGFDGLLMTDDLSMHALTGPFRARAEAAFEAGIDVALHCNGTMDEMRAVAEGTPLLAGEPARRAAAALDRLTGSREGFDLPEARARFAAALSQAA</sequence>
<feature type="domain" description="Glycoside hydrolase family 3 N-terminal" evidence="6">
    <location>
        <begin position="30"/>
        <end position="290"/>
    </location>
</feature>
<keyword evidence="4" id="KW-0378">Hydrolase</keyword>
<dbReference type="EMBL" id="BPRB01000063">
    <property type="protein sequence ID" value="GJE59151.1"/>
    <property type="molecule type" value="Genomic_DNA"/>
</dbReference>
<dbReference type="Gene3D" id="3.20.20.300">
    <property type="entry name" value="Glycoside hydrolase, family 3, N-terminal domain"/>
    <property type="match status" value="1"/>
</dbReference>
<evidence type="ECO:0000256" key="2">
    <source>
        <dbReference type="ARBA" id="ARBA00005336"/>
    </source>
</evidence>
<dbReference type="InterPro" id="IPR036962">
    <property type="entry name" value="Glyco_hydro_3_N_sf"/>
</dbReference>
<comment type="similarity">
    <text evidence="2">Belongs to the glycosyl hydrolase 3 family.</text>
</comment>
<dbReference type="InterPro" id="IPR050226">
    <property type="entry name" value="NagZ_Beta-hexosaminidase"/>
</dbReference>
<name>A0ABQ4TX55_9HYPH</name>
<dbReference type="EC" id="3.2.1.52" evidence="3"/>
<gene>
    <name evidence="7" type="primary">nagZ</name>
    <name evidence="7" type="ORF">MPOCJGCO_1239</name>
</gene>
<comment type="catalytic activity">
    <reaction evidence="1">
        <text>Hydrolysis of terminal non-reducing N-acetyl-D-hexosamine residues in N-acetyl-beta-D-hexosaminides.</text>
        <dbReference type="EC" id="3.2.1.52"/>
    </reaction>
</comment>
<dbReference type="PANTHER" id="PTHR30480:SF13">
    <property type="entry name" value="BETA-HEXOSAMINIDASE"/>
    <property type="match status" value="1"/>
</dbReference>
<dbReference type="PANTHER" id="PTHR30480">
    <property type="entry name" value="BETA-HEXOSAMINIDASE-RELATED"/>
    <property type="match status" value="1"/>
</dbReference>
<dbReference type="Proteomes" id="UP001055057">
    <property type="component" value="Unassembled WGS sequence"/>
</dbReference>
<evidence type="ECO:0000313" key="7">
    <source>
        <dbReference type="EMBL" id="GJE59151.1"/>
    </source>
</evidence>
<reference evidence="7" key="1">
    <citation type="journal article" date="2021" name="Front. Microbiol.">
        <title>Comprehensive Comparative Genomics and Phenotyping of Methylobacterium Species.</title>
        <authorList>
            <person name="Alessa O."/>
            <person name="Ogura Y."/>
            <person name="Fujitani Y."/>
            <person name="Takami H."/>
            <person name="Hayashi T."/>
            <person name="Sahin N."/>
            <person name="Tani A."/>
        </authorList>
    </citation>
    <scope>NUCLEOTIDE SEQUENCE</scope>
    <source>
        <strain evidence="7">DSM 23632</strain>
    </source>
</reference>
<evidence type="ECO:0000259" key="6">
    <source>
        <dbReference type="Pfam" id="PF00933"/>
    </source>
</evidence>
<evidence type="ECO:0000313" key="8">
    <source>
        <dbReference type="Proteomes" id="UP001055057"/>
    </source>
</evidence>
<evidence type="ECO:0000256" key="4">
    <source>
        <dbReference type="ARBA" id="ARBA00022801"/>
    </source>
</evidence>
<comment type="caution">
    <text evidence="7">The sequence shown here is derived from an EMBL/GenBank/DDBJ whole genome shotgun (WGS) entry which is preliminary data.</text>
</comment>
<keyword evidence="5" id="KW-0326">Glycosidase</keyword>
<keyword evidence="8" id="KW-1185">Reference proteome</keyword>
<dbReference type="NCBIfam" id="NF003740">
    <property type="entry name" value="PRK05337.1"/>
    <property type="match status" value="1"/>
</dbReference>
<accession>A0ABQ4TX55</accession>
<proteinExistence type="inferred from homology"/>
<evidence type="ECO:0000256" key="1">
    <source>
        <dbReference type="ARBA" id="ARBA00001231"/>
    </source>
</evidence>
<evidence type="ECO:0000256" key="5">
    <source>
        <dbReference type="ARBA" id="ARBA00023295"/>
    </source>
</evidence>
<evidence type="ECO:0000256" key="3">
    <source>
        <dbReference type="ARBA" id="ARBA00012663"/>
    </source>
</evidence>
<protein>
    <recommendedName>
        <fullName evidence="3">beta-N-acetylhexosaminidase</fullName>
        <ecNumber evidence="3">3.2.1.52</ecNumber>
    </recommendedName>
</protein>
<dbReference type="RefSeq" id="WP_238181741.1">
    <property type="nucleotide sequence ID" value="NZ_BPRB01000063.1"/>
</dbReference>